<evidence type="ECO:0000313" key="3">
    <source>
        <dbReference type="Proteomes" id="UP000824246"/>
    </source>
</evidence>
<keyword evidence="1" id="KW-0472">Membrane</keyword>
<reference evidence="2" key="1">
    <citation type="journal article" date="2021" name="PeerJ">
        <title>Extensive microbial diversity within the chicken gut microbiome revealed by metagenomics and culture.</title>
        <authorList>
            <person name="Gilroy R."/>
            <person name="Ravi A."/>
            <person name="Getino M."/>
            <person name="Pursley I."/>
            <person name="Horton D.L."/>
            <person name="Alikhan N.F."/>
            <person name="Baker D."/>
            <person name="Gharbi K."/>
            <person name="Hall N."/>
            <person name="Watson M."/>
            <person name="Adriaenssens E.M."/>
            <person name="Foster-Nyarko E."/>
            <person name="Jarju S."/>
            <person name="Secka A."/>
            <person name="Antonio M."/>
            <person name="Oren A."/>
            <person name="Chaudhuri R.R."/>
            <person name="La Ragione R."/>
            <person name="Hildebrand F."/>
            <person name="Pallen M.J."/>
        </authorList>
    </citation>
    <scope>NUCLEOTIDE SEQUENCE</scope>
    <source>
        <strain evidence="2">ChiHjej12B11-16260</strain>
    </source>
</reference>
<keyword evidence="1" id="KW-0812">Transmembrane</keyword>
<comment type="caution">
    <text evidence="2">The sequence shown here is derived from an EMBL/GenBank/DDBJ whole genome shotgun (WGS) entry which is preliminary data.</text>
</comment>
<dbReference type="AlphaFoldDB" id="A0A9D1VQT3"/>
<organism evidence="2 3">
    <name type="scientific">Candidatus Barnesiella excrementipullorum</name>
    <dbReference type="NCBI Taxonomy" id="2838479"/>
    <lineage>
        <taxon>Bacteria</taxon>
        <taxon>Pseudomonadati</taxon>
        <taxon>Bacteroidota</taxon>
        <taxon>Bacteroidia</taxon>
        <taxon>Bacteroidales</taxon>
        <taxon>Barnesiellaceae</taxon>
        <taxon>Barnesiella</taxon>
    </lineage>
</organism>
<name>A0A9D1VQT3_9BACT</name>
<protein>
    <submittedName>
        <fullName evidence="2">DUF4919 domain-containing protein</fullName>
    </submittedName>
</protein>
<dbReference type="Pfam" id="PF16266">
    <property type="entry name" value="DUF4919"/>
    <property type="match status" value="1"/>
</dbReference>
<dbReference type="Proteomes" id="UP000824246">
    <property type="component" value="Unassembled WGS sequence"/>
</dbReference>
<reference evidence="2" key="2">
    <citation type="submission" date="2021-04" db="EMBL/GenBank/DDBJ databases">
        <authorList>
            <person name="Gilroy R."/>
        </authorList>
    </citation>
    <scope>NUCLEOTIDE SEQUENCE</scope>
    <source>
        <strain evidence="2">ChiHjej12B11-16260</strain>
    </source>
</reference>
<dbReference type="InterPro" id="IPR032578">
    <property type="entry name" value="DUF4919"/>
</dbReference>
<keyword evidence="1" id="KW-1133">Transmembrane helix</keyword>
<feature type="transmembrane region" description="Helical" evidence="1">
    <location>
        <begin position="28"/>
        <end position="47"/>
    </location>
</feature>
<feature type="non-terminal residue" evidence="2">
    <location>
        <position position="158"/>
    </location>
</feature>
<dbReference type="EMBL" id="DXFB01000105">
    <property type="protein sequence ID" value="HIX45329.1"/>
    <property type="molecule type" value="Genomic_DNA"/>
</dbReference>
<evidence type="ECO:0000313" key="2">
    <source>
        <dbReference type="EMBL" id="HIX45329.1"/>
    </source>
</evidence>
<proteinExistence type="predicted"/>
<gene>
    <name evidence="2" type="ORF">H9982_03825</name>
</gene>
<accession>A0A9D1VQT3</accession>
<evidence type="ECO:0000256" key="1">
    <source>
        <dbReference type="SAM" id="Phobius"/>
    </source>
</evidence>
<sequence>MMTEMPLTYYTTHAAMTDIIKRYIIKGLPGWLVAVCFVFATWCHVAAQKLPDMQIPDFTEIKKAVNDPASPFYYPNLVQKYNAKDTTMTHEEFRYYYLGYIFQEDYNPYRKSEYSHQLDRLYKQTQHSVGECENIVKFALLTLADDPFDLRQMNFLIY</sequence>